<protein>
    <submittedName>
        <fullName evidence="1">Uncharacterized protein</fullName>
    </submittedName>
</protein>
<proteinExistence type="predicted"/>
<accession>A0A1W1D3C4</accession>
<name>A0A1W1D3C4_9ZZZZ</name>
<dbReference type="AlphaFoldDB" id="A0A1W1D3C4"/>
<organism evidence="1">
    <name type="scientific">hydrothermal vent metagenome</name>
    <dbReference type="NCBI Taxonomy" id="652676"/>
    <lineage>
        <taxon>unclassified sequences</taxon>
        <taxon>metagenomes</taxon>
        <taxon>ecological metagenomes</taxon>
    </lineage>
</organism>
<evidence type="ECO:0000313" key="1">
    <source>
        <dbReference type="EMBL" id="SFV75048.1"/>
    </source>
</evidence>
<dbReference type="EMBL" id="FPHP01000014">
    <property type="protein sequence ID" value="SFV75048.1"/>
    <property type="molecule type" value="Genomic_DNA"/>
</dbReference>
<reference evidence="1" key="1">
    <citation type="submission" date="2016-10" db="EMBL/GenBank/DDBJ databases">
        <authorList>
            <person name="de Groot N.N."/>
        </authorList>
    </citation>
    <scope>NUCLEOTIDE SEQUENCE</scope>
</reference>
<sequence>MSLVVKKLKDLTATISEYEMIKKSDINELEKLLIEMKICHQRGNYSQAREENLARLKELFDDLQIFEKVEKFEDLFEFKAINLSGISLSKEYLGEIKKGKYLQILAIAYDKNAVIKSKNISLAYYGRVENVGIELRTKVVEFVIRYRFEKSFMTVDHYYSILDEL</sequence>
<gene>
    <name evidence="1" type="ORF">MNB_SM-3-224</name>
</gene>